<evidence type="ECO:0000256" key="2">
    <source>
        <dbReference type="ARBA" id="ARBA00023015"/>
    </source>
</evidence>
<dbReference type="CDD" id="cd12148">
    <property type="entry name" value="fungal_TF_MHR"/>
    <property type="match status" value="1"/>
</dbReference>
<keyword evidence="3" id="KW-0238">DNA-binding</keyword>
<dbReference type="PANTHER" id="PTHR31845">
    <property type="entry name" value="FINGER DOMAIN PROTEIN, PUTATIVE-RELATED"/>
    <property type="match status" value="1"/>
</dbReference>
<evidence type="ECO:0000313" key="9">
    <source>
        <dbReference type="Proteomes" id="UP001174936"/>
    </source>
</evidence>
<dbReference type="PANTHER" id="PTHR31845:SF39">
    <property type="entry name" value="TRANSCRIPTION FACTOR PBCR-RELATED"/>
    <property type="match status" value="1"/>
</dbReference>
<evidence type="ECO:0000256" key="1">
    <source>
        <dbReference type="ARBA" id="ARBA00004123"/>
    </source>
</evidence>
<dbReference type="PROSITE" id="PS50048">
    <property type="entry name" value="ZN2_CY6_FUNGAL_2"/>
    <property type="match status" value="1"/>
</dbReference>
<proteinExistence type="predicted"/>
<dbReference type="SUPFAM" id="SSF57701">
    <property type="entry name" value="Zn2/Cys6 DNA-binding domain"/>
    <property type="match status" value="1"/>
</dbReference>
<feature type="region of interest" description="Disordered" evidence="6">
    <location>
        <begin position="60"/>
        <end position="91"/>
    </location>
</feature>
<feature type="domain" description="Zn(2)-C6 fungal-type" evidence="7">
    <location>
        <begin position="26"/>
        <end position="58"/>
    </location>
</feature>
<organism evidence="8 9">
    <name type="scientific">Cercophora newfieldiana</name>
    <dbReference type="NCBI Taxonomy" id="92897"/>
    <lineage>
        <taxon>Eukaryota</taxon>
        <taxon>Fungi</taxon>
        <taxon>Dikarya</taxon>
        <taxon>Ascomycota</taxon>
        <taxon>Pezizomycotina</taxon>
        <taxon>Sordariomycetes</taxon>
        <taxon>Sordariomycetidae</taxon>
        <taxon>Sordariales</taxon>
        <taxon>Lasiosphaeriaceae</taxon>
        <taxon>Cercophora</taxon>
    </lineage>
</organism>
<comment type="subcellular location">
    <subcellularLocation>
        <location evidence="1">Nucleus</location>
    </subcellularLocation>
</comment>
<comment type="caution">
    <text evidence="8">The sequence shown here is derived from an EMBL/GenBank/DDBJ whole genome shotgun (WGS) entry which is preliminary data.</text>
</comment>
<gene>
    <name evidence="8" type="ORF">B0T16DRAFT_319036</name>
</gene>
<accession>A0AA39YRU5</accession>
<evidence type="ECO:0000256" key="6">
    <source>
        <dbReference type="SAM" id="MobiDB-lite"/>
    </source>
</evidence>
<dbReference type="GO" id="GO:0008270">
    <property type="term" value="F:zinc ion binding"/>
    <property type="evidence" value="ECO:0007669"/>
    <property type="project" value="InterPro"/>
</dbReference>
<feature type="region of interest" description="Disordered" evidence="6">
    <location>
        <begin position="1"/>
        <end position="21"/>
    </location>
</feature>
<dbReference type="InterPro" id="IPR001138">
    <property type="entry name" value="Zn2Cys6_DnaBD"/>
</dbReference>
<dbReference type="Gene3D" id="4.10.240.10">
    <property type="entry name" value="Zn(2)-C6 fungal-type DNA-binding domain"/>
    <property type="match status" value="1"/>
</dbReference>
<dbReference type="PROSITE" id="PS00463">
    <property type="entry name" value="ZN2_CY6_FUNGAL_1"/>
    <property type="match status" value="1"/>
</dbReference>
<dbReference type="Proteomes" id="UP001174936">
    <property type="component" value="Unassembled WGS sequence"/>
</dbReference>
<evidence type="ECO:0000259" key="7">
    <source>
        <dbReference type="PROSITE" id="PS50048"/>
    </source>
</evidence>
<dbReference type="GO" id="GO:0000981">
    <property type="term" value="F:DNA-binding transcription factor activity, RNA polymerase II-specific"/>
    <property type="evidence" value="ECO:0007669"/>
    <property type="project" value="InterPro"/>
</dbReference>
<keyword evidence="5" id="KW-0539">Nucleus</keyword>
<dbReference type="InterPro" id="IPR036864">
    <property type="entry name" value="Zn2-C6_fun-type_DNA-bd_sf"/>
</dbReference>
<dbReference type="AlphaFoldDB" id="A0AA39YRU5"/>
<dbReference type="GO" id="GO:0005634">
    <property type="term" value="C:nucleus"/>
    <property type="evidence" value="ECO:0007669"/>
    <property type="project" value="UniProtKB-SubCell"/>
</dbReference>
<dbReference type="EMBL" id="JAULSV010000001">
    <property type="protein sequence ID" value="KAK0656786.1"/>
    <property type="molecule type" value="Genomic_DNA"/>
</dbReference>
<reference evidence="8" key="1">
    <citation type="submission" date="2023-06" db="EMBL/GenBank/DDBJ databases">
        <title>Genome-scale phylogeny and comparative genomics of the fungal order Sordariales.</title>
        <authorList>
            <consortium name="Lawrence Berkeley National Laboratory"/>
            <person name="Hensen N."/>
            <person name="Bonometti L."/>
            <person name="Westerberg I."/>
            <person name="Brannstrom I.O."/>
            <person name="Guillou S."/>
            <person name="Cros-Aarteil S."/>
            <person name="Calhoun S."/>
            <person name="Haridas S."/>
            <person name="Kuo A."/>
            <person name="Mondo S."/>
            <person name="Pangilinan J."/>
            <person name="Riley R."/>
            <person name="Labutti K."/>
            <person name="Andreopoulos B."/>
            <person name="Lipzen A."/>
            <person name="Chen C."/>
            <person name="Yanf M."/>
            <person name="Daum C."/>
            <person name="Ng V."/>
            <person name="Clum A."/>
            <person name="Steindorff A."/>
            <person name="Ohm R."/>
            <person name="Martin F."/>
            <person name="Silar P."/>
            <person name="Natvig D."/>
            <person name="Lalanne C."/>
            <person name="Gautier V."/>
            <person name="Ament-Velasquez S.L."/>
            <person name="Kruys A."/>
            <person name="Hutchinson M.I."/>
            <person name="Powell A.J."/>
            <person name="Barry K."/>
            <person name="Miller A.N."/>
            <person name="Grigoriev I.V."/>
            <person name="Debuchy R."/>
            <person name="Gladieux P."/>
            <person name="Thoren M.H."/>
            <person name="Johannesson H."/>
        </authorList>
    </citation>
    <scope>NUCLEOTIDE SEQUENCE</scope>
    <source>
        <strain evidence="8">SMH2532-1</strain>
    </source>
</reference>
<keyword evidence="9" id="KW-1185">Reference proteome</keyword>
<dbReference type="InterPro" id="IPR051089">
    <property type="entry name" value="prtT"/>
</dbReference>
<dbReference type="SMART" id="SM00066">
    <property type="entry name" value="GAL4"/>
    <property type="match status" value="1"/>
</dbReference>
<sequence length="664" mass="73214">MENPESTGPAPSAESPVVPRPRITNACEACRSAKVKCQASNQLGICKRCLDSKRECVFKTGPRTRRPRQAKRLDSSTPTNPLPPLPGPSKTFTIDIPMPPEDGVCSTFEQLRLAHEDFINRLAPGVSSGSSDDDEWGAATAATAGSAAAVPTPQRTVASALGVRPQFNLDSATSLLATFRDVMLPNFPCIVLPKEATVSDLARDRPFVLLAVLAVASSTRTLQGHSLYDEEFRKILGLKFVAGGERSVGLLEGLVVYVAWYPFHLRPKNKQAFQYIRMAVDILSDLELDQENDTDDLDIPPTPERMDQIRLYLATYFIVSHQSVSWARSRSMQYTEFTSKAIELFQRHSTLAADGALAWKARLQRLVEETNDLRRTKKNPNLSAAQAEYQTSLVLRGIESQLNEWESQIPPSVSSQHTIRSSLLSTRLFITGASLFRFPALKSHNVNELPNHPPTQEQLLATVPTLHTILDFFLSLPAGEINAFCGADWGSLILAVVLGYRLSLPLGDYPDWDHAHARRIVRFDTYLDRLCRMGDGSDSEDILAGLSPAATLRHNMDVLSASKVVIGVVRGKFRRRTQPVVSMPGSHPPVMPGSECPMLDGSAEQYYPYWDETFAANHLELAGAGGGAGVSEQQQQQQQQQYNDLWSTISMGWAQDNINFGGLE</sequence>
<keyword evidence="2" id="KW-0805">Transcription regulation</keyword>
<protein>
    <recommendedName>
        <fullName evidence="7">Zn(2)-C6 fungal-type domain-containing protein</fullName>
    </recommendedName>
</protein>
<evidence type="ECO:0000256" key="5">
    <source>
        <dbReference type="ARBA" id="ARBA00023242"/>
    </source>
</evidence>
<dbReference type="GO" id="GO:0000976">
    <property type="term" value="F:transcription cis-regulatory region binding"/>
    <property type="evidence" value="ECO:0007669"/>
    <property type="project" value="TreeGrafter"/>
</dbReference>
<evidence type="ECO:0000313" key="8">
    <source>
        <dbReference type="EMBL" id="KAK0656786.1"/>
    </source>
</evidence>
<evidence type="ECO:0000256" key="4">
    <source>
        <dbReference type="ARBA" id="ARBA00023163"/>
    </source>
</evidence>
<dbReference type="CDD" id="cd00067">
    <property type="entry name" value="GAL4"/>
    <property type="match status" value="1"/>
</dbReference>
<evidence type="ECO:0000256" key="3">
    <source>
        <dbReference type="ARBA" id="ARBA00023125"/>
    </source>
</evidence>
<keyword evidence="4" id="KW-0804">Transcription</keyword>
<name>A0AA39YRU5_9PEZI</name>